<reference evidence="2 4" key="1">
    <citation type="submission" date="2020-06" db="EMBL/GenBank/DDBJ databases">
        <title>Description of novel acetic acid bacteria.</title>
        <authorList>
            <person name="Sombolestani A."/>
        </authorList>
    </citation>
    <scope>NUCLEOTIDE SEQUENCE [LARGE SCALE GENOMIC DNA]</scope>
    <source>
        <strain evidence="2 4">LMG 26838</strain>
    </source>
</reference>
<sequence>MSVIPMSIGTVRLTGAGVPDEIVLGGDQRLVIHELPGGGRAVDVLGAQDRAIVWTGVFVGEDALQRALELDQLRRDGDSQTLAFETFQIDVMIERFRYGYARGGHAIAYEIRCQPLDWGPPVSDPLALVGASLSLASTVLAASGELANPELVALPGVIAAASSRQLGASDLPALSQLDAGLAAIGTSGAAAIASISGGWPMTAPAIHAAVSGCGRMACGVIAGGLVGQAGLVLGGAGSAE</sequence>
<dbReference type="AlphaFoldDB" id="A0A850NGS0"/>
<evidence type="ECO:0000313" key="3">
    <source>
        <dbReference type="Proteomes" id="UP000557688"/>
    </source>
</evidence>
<protein>
    <submittedName>
        <fullName evidence="2">Uncharacterized protein</fullName>
    </submittedName>
</protein>
<dbReference type="RefSeq" id="WP_176621599.1">
    <property type="nucleotide sequence ID" value="NZ_JABXXQ010000003.1"/>
</dbReference>
<dbReference type="Proteomes" id="UP000557688">
    <property type="component" value="Unassembled WGS sequence"/>
</dbReference>
<reference evidence="1 3" key="2">
    <citation type="submission" date="2020-08" db="EMBL/GenBank/DDBJ databases">
        <title>Genomic Encyclopedia of Type Strains, Phase III (KMG-III): the genomes of soil and plant-associated and newly described type strains.</title>
        <authorList>
            <person name="Whitman W."/>
        </authorList>
    </citation>
    <scope>NUCLEOTIDE SEQUENCE [LARGE SCALE GENOMIC DNA]</scope>
    <source>
        <strain evidence="1 3">CECT 8088</strain>
    </source>
</reference>
<organism evidence="2 4">
    <name type="scientific">Endobacter medicaginis</name>
    <dbReference type="NCBI Taxonomy" id="1181271"/>
    <lineage>
        <taxon>Bacteria</taxon>
        <taxon>Pseudomonadati</taxon>
        <taxon>Pseudomonadota</taxon>
        <taxon>Alphaproteobacteria</taxon>
        <taxon>Acetobacterales</taxon>
        <taxon>Acetobacteraceae</taxon>
        <taxon>Endobacter</taxon>
    </lineage>
</organism>
<proteinExistence type="predicted"/>
<evidence type="ECO:0000313" key="4">
    <source>
        <dbReference type="Proteomes" id="UP000565205"/>
    </source>
</evidence>
<dbReference type="EMBL" id="JABXXQ010000003">
    <property type="protein sequence ID" value="NVN28843.1"/>
    <property type="molecule type" value="Genomic_DNA"/>
</dbReference>
<evidence type="ECO:0000313" key="1">
    <source>
        <dbReference type="EMBL" id="MBB3174992.1"/>
    </source>
</evidence>
<gene>
    <name evidence="1" type="ORF">FHR90_002839</name>
    <name evidence="2" type="ORF">HUK83_00585</name>
</gene>
<name>A0A850NGS0_9PROT</name>
<evidence type="ECO:0000313" key="2">
    <source>
        <dbReference type="EMBL" id="NVN28843.1"/>
    </source>
</evidence>
<dbReference type="EMBL" id="JACHXV010000015">
    <property type="protein sequence ID" value="MBB3174992.1"/>
    <property type="molecule type" value="Genomic_DNA"/>
</dbReference>
<accession>A0A850NGS0</accession>
<keyword evidence="3" id="KW-1185">Reference proteome</keyword>
<dbReference type="Proteomes" id="UP000565205">
    <property type="component" value="Unassembled WGS sequence"/>
</dbReference>
<comment type="caution">
    <text evidence="2">The sequence shown here is derived from an EMBL/GenBank/DDBJ whole genome shotgun (WGS) entry which is preliminary data.</text>
</comment>